<feature type="region of interest" description="Disordered" evidence="1">
    <location>
        <begin position="749"/>
        <end position="769"/>
    </location>
</feature>
<keyword evidence="2" id="KW-0812">Transmembrane</keyword>
<feature type="compositionally biased region" description="Low complexity" evidence="1">
    <location>
        <begin position="334"/>
        <end position="359"/>
    </location>
</feature>
<feature type="transmembrane region" description="Helical" evidence="2">
    <location>
        <begin position="641"/>
        <end position="663"/>
    </location>
</feature>
<organism evidence="4 5">
    <name type="scientific">Aedes albopictus</name>
    <name type="common">Asian tiger mosquito</name>
    <name type="synonym">Stegomyia albopicta</name>
    <dbReference type="NCBI Taxonomy" id="7160"/>
    <lineage>
        <taxon>Eukaryota</taxon>
        <taxon>Metazoa</taxon>
        <taxon>Ecdysozoa</taxon>
        <taxon>Arthropoda</taxon>
        <taxon>Hexapoda</taxon>
        <taxon>Insecta</taxon>
        <taxon>Pterygota</taxon>
        <taxon>Neoptera</taxon>
        <taxon>Endopterygota</taxon>
        <taxon>Diptera</taxon>
        <taxon>Nematocera</taxon>
        <taxon>Culicoidea</taxon>
        <taxon>Culicidae</taxon>
        <taxon>Culicinae</taxon>
        <taxon>Aedini</taxon>
        <taxon>Aedes</taxon>
        <taxon>Stegomyia</taxon>
    </lineage>
</organism>
<dbReference type="Proteomes" id="UP000069940">
    <property type="component" value="Unassembled WGS sequence"/>
</dbReference>
<feature type="region of interest" description="Disordered" evidence="1">
    <location>
        <begin position="190"/>
        <end position="224"/>
    </location>
</feature>
<evidence type="ECO:0000313" key="5">
    <source>
        <dbReference type="Proteomes" id="UP000069940"/>
    </source>
</evidence>
<feature type="domain" description="GRAM" evidence="3">
    <location>
        <begin position="386"/>
        <end position="452"/>
    </location>
</feature>
<dbReference type="PANTHER" id="PTHR23319:SF13">
    <property type="entry name" value="GRAM DOMAIN-CONTAINING PROTEIN"/>
    <property type="match status" value="1"/>
</dbReference>
<dbReference type="EnsemblMetazoa" id="AALFPA23_008216.R11068">
    <property type="protein sequence ID" value="AALFPA23_008216.P11068"/>
    <property type="gene ID" value="AALFPA23_008216"/>
</dbReference>
<dbReference type="GeneID" id="109411639"/>
<evidence type="ECO:0000256" key="2">
    <source>
        <dbReference type="SAM" id="Phobius"/>
    </source>
</evidence>
<feature type="region of interest" description="Disordered" evidence="1">
    <location>
        <begin position="516"/>
        <end position="543"/>
    </location>
</feature>
<evidence type="ECO:0000259" key="3">
    <source>
        <dbReference type="SMART" id="SM00568"/>
    </source>
</evidence>
<feature type="region of interest" description="Disordered" evidence="1">
    <location>
        <begin position="597"/>
        <end position="621"/>
    </location>
</feature>
<dbReference type="Gene3D" id="2.30.29.30">
    <property type="entry name" value="Pleckstrin-homology domain (PH domain)/Phosphotyrosine-binding domain (PTB)"/>
    <property type="match status" value="1"/>
</dbReference>
<feature type="compositionally biased region" description="Low complexity" evidence="1">
    <location>
        <begin position="519"/>
        <end position="529"/>
    </location>
</feature>
<dbReference type="SMART" id="SM00568">
    <property type="entry name" value="GRAM"/>
    <property type="match status" value="1"/>
</dbReference>
<reference evidence="5" key="1">
    <citation type="journal article" date="2015" name="Proc. Natl. Acad. Sci. U.S.A.">
        <title>Genome sequence of the Asian Tiger mosquito, Aedes albopictus, reveals insights into its biology, genetics, and evolution.</title>
        <authorList>
            <person name="Chen X.G."/>
            <person name="Jiang X."/>
            <person name="Gu J."/>
            <person name="Xu M."/>
            <person name="Wu Y."/>
            <person name="Deng Y."/>
            <person name="Zhang C."/>
            <person name="Bonizzoni M."/>
            <person name="Dermauw W."/>
            <person name="Vontas J."/>
            <person name="Armbruster P."/>
            <person name="Huang X."/>
            <person name="Yang Y."/>
            <person name="Zhang H."/>
            <person name="He W."/>
            <person name="Peng H."/>
            <person name="Liu Y."/>
            <person name="Wu K."/>
            <person name="Chen J."/>
            <person name="Lirakis M."/>
            <person name="Topalis P."/>
            <person name="Van Leeuwen T."/>
            <person name="Hall A.B."/>
            <person name="Jiang X."/>
            <person name="Thorpe C."/>
            <person name="Mueller R.L."/>
            <person name="Sun C."/>
            <person name="Waterhouse R.M."/>
            <person name="Yan G."/>
            <person name="Tu Z.J."/>
            <person name="Fang X."/>
            <person name="James A.A."/>
        </authorList>
    </citation>
    <scope>NUCLEOTIDE SEQUENCE [LARGE SCALE GENOMIC DNA]</scope>
    <source>
        <strain evidence="5">Foshan</strain>
    </source>
</reference>
<sequence length="769" mass="84187">MVSLSESESNGCGGAAVQRKSKFLPQFVRRLGLGRNRTVPKNGLEPEDDVLLRKKIVSFECNGSVNVGEGDGRGGVSSSSSDRPCSLPLLVQVDDSRHGLDGREEKAISLGSETGARRTSSILKPSVSQIIVLDPGARDVGVRVRTVSRQTDDFTNSSGNESSSSPFRRGSSFRQSFNYLFKRNKHKLKDRSCTSDSDSNAVLELDEEEPNTASTPSKPFDAFLPEKVPSKRASTGDIFDDIVIQLNEDFGVKNRAKCHRRMHSDSLCIGKGVVSSNATQCDRSTNSVGLGFRPVPISTTIEPLSSDVQLPTSSSQLSRSPSHNNSTKSDQKSLKSLTSSPLSVSPTIRSSSPHPSKSSAKNDAIEKPEKPEKEKKKKEYNSSRQKKFSRHFVQVEDEKVLNYFSCALVSDILLQGHLYVTQNYFAFYSNVFGYVTKLLIPTVSVIKISKEKTAKMFPTAVGVTTCEDRHVFASFMSRESAYRLMCSVWRPVAPVEIEEPIAQKADVEASECSVEDDSSCSISGNESSSQVKDKKSDLVDSGDSTNDKITVIDGIKRSLDGSKNIKTVQKEIIIKAPAALIASAAILKTSSGNATLREKPSFSDNPYQSSSTSSNSSNSSANNSILTRLRNRLQQIFPSDFGVIHVGIILAIVLALFSCFLMYKIHYLQSRISNFNNFRWGDDDNMDVYAEVLKWQKQMQDRSTEEAQIVLNSNLEQIAKVRKSLETLSILLHDSTKKYGITIPSPSGTAGEVPGSMDSSTVLDADYGA</sequence>
<keyword evidence="5" id="KW-1185">Reference proteome</keyword>
<dbReference type="RefSeq" id="XP_062714306.1">
    <property type="nucleotide sequence ID" value="XM_062858322.1"/>
</dbReference>
<proteinExistence type="predicted"/>
<feature type="compositionally biased region" description="Low complexity" evidence="1">
    <location>
        <begin position="309"/>
        <end position="326"/>
    </location>
</feature>
<dbReference type="EnsemblMetazoa" id="AALFPA23_008216.R11075">
    <property type="protein sequence ID" value="AALFPA23_008216.P11075"/>
    <property type="gene ID" value="AALFPA23_008216"/>
</dbReference>
<feature type="compositionally biased region" description="Low complexity" evidence="1">
    <location>
        <begin position="609"/>
        <end position="621"/>
    </location>
</feature>
<dbReference type="RefSeq" id="XP_062714308.1">
    <property type="nucleotide sequence ID" value="XM_062858324.1"/>
</dbReference>
<dbReference type="PANTHER" id="PTHR23319">
    <property type="entry name" value="GRAM DOMAIN CONTAINING 1B, ISOFORM E"/>
    <property type="match status" value="1"/>
</dbReference>
<keyword evidence="2" id="KW-0472">Membrane</keyword>
<dbReference type="InterPro" id="IPR011993">
    <property type="entry name" value="PH-like_dom_sf"/>
</dbReference>
<accession>A0ABM1YDR7</accession>
<feature type="compositionally biased region" description="Low complexity" evidence="1">
    <location>
        <begin position="156"/>
        <end position="170"/>
    </location>
</feature>
<dbReference type="InterPro" id="IPR051482">
    <property type="entry name" value="Cholesterol_transport"/>
</dbReference>
<evidence type="ECO:0000313" key="4">
    <source>
        <dbReference type="EnsemblMetazoa" id="AALFPA23_008216.P11069"/>
    </source>
</evidence>
<feature type="region of interest" description="Disordered" evidence="1">
    <location>
        <begin position="303"/>
        <end position="383"/>
    </location>
</feature>
<evidence type="ECO:0000256" key="1">
    <source>
        <dbReference type="SAM" id="MobiDB-lite"/>
    </source>
</evidence>
<name>A0ABM1YDR7_AEDAL</name>
<reference evidence="4" key="2">
    <citation type="submission" date="2025-05" db="UniProtKB">
        <authorList>
            <consortium name="EnsemblMetazoa"/>
        </authorList>
    </citation>
    <scope>IDENTIFICATION</scope>
    <source>
        <strain evidence="4">Foshan</strain>
    </source>
</reference>
<dbReference type="Pfam" id="PF02893">
    <property type="entry name" value="GRAM"/>
    <property type="match status" value="1"/>
</dbReference>
<dbReference type="EnsemblMetazoa" id="AALFPA23_008216.R11067">
    <property type="protein sequence ID" value="AALFPA23_008216.P11067"/>
    <property type="gene ID" value="AALFPA23_008216"/>
</dbReference>
<dbReference type="RefSeq" id="XP_062714309.1">
    <property type="nucleotide sequence ID" value="XM_062858325.1"/>
</dbReference>
<dbReference type="RefSeq" id="XP_062714307.1">
    <property type="nucleotide sequence ID" value="XM_062858323.1"/>
</dbReference>
<keyword evidence="2" id="KW-1133">Transmembrane helix</keyword>
<feature type="region of interest" description="Disordered" evidence="1">
    <location>
        <begin position="151"/>
        <end position="170"/>
    </location>
</feature>
<dbReference type="InterPro" id="IPR004182">
    <property type="entry name" value="GRAM"/>
</dbReference>
<feature type="compositionally biased region" description="Basic and acidic residues" evidence="1">
    <location>
        <begin position="363"/>
        <end position="381"/>
    </location>
</feature>
<dbReference type="EnsemblMetazoa" id="AALFPA23_008216.R11069">
    <property type="protein sequence ID" value="AALFPA23_008216.P11069"/>
    <property type="gene ID" value="AALFPA23_008216"/>
</dbReference>
<protein>
    <recommendedName>
        <fullName evidence="3">GRAM domain-containing protein</fullName>
    </recommendedName>
</protein>
<dbReference type="CDD" id="cd13220">
    <property type="entry name" value="PH-GRAM_GRAMDC"/>
    <property type="match status" value="1"/>
</dbReference>